<evidence type="ECO:0000259" key="3">
    <source>
        <dbReference type="Pfam" id="PF17479"/>
    </source>
</evidence>
<protein>
    <submittedName>
        <fullName evidence="4">DUF3048 domain-containing protein</fullName>
    </submittedName>
</protein>
<dbReference type="Pfam" id="PF17479">
    <property type="entry name" value="DUF3048_C"/>
    <property type="match status" value="1"/>
</dbReference>
<gene>
    <name evidence="4" type="ORF">DW687_04590</name>
</gene>
<proteinExistence type="predicted"/>
<feature type="domain" description="DUF3048" evidence="2">
    <location>
        <begin position="43"/>
        <end position="190"/>
    </location>
</feature>
<feature type="domain" description="DUF3048" evidence="3">
    <location>
        <begin position="249"/>
        <end position="358"/>
    </location>
</feature>
<accession>A0A3E3E3Y0</accession>
<dbReference type="Gene3D" id="3.50.90.10">
    <property type="entry name" value="YerB-like"/>
    <property type="match status" value="1"/>
</dbReference>
<keyword evidence="1" id="KW-0732">Signal</keyword>
<evidence type="ECO:0000259" key="2">
    <source>
        <dbReference type="Pfam" id="PF11258"/>
    </source>
</evidence>
<dbReference type="EMBL" id="QUSM01000002">
    <property type="protein sequence ID" value="RGD75608.1"/>
    <property type="molecule type" value="Genomic_DNA"/>
</dbReference>
<dbReference type="InterPro" id="IPR021416">
    <property type="entry name" value="DUF3048_N"/>
</dbReference>
<organism evidence="4 5">
    <name type="scientific">Anaerofustis stercorihominis</name>
    <dbReference type="NCBI Taxonomy" id="214853"/>
    <lineage>
        <taxon>Bacteria</taxon>
        <taxon>Bacillati</taxon>
        <taxon>Bacillota</taxon>
        <taxon>Clostridia</taxon>
        <taxon>Eubacteriales</taxon>
        <taxon>Eubacteriaceae</taxon>
        <taxon>Anaerofustis</taxon>
    </lineage>
</organism>
<sequence length="392" mass="44804">MFRREIMKKRIIAILMCTFLCCSFLYGCGKEETVEKKADVNLLTGMEGISKEAVGKRPIAVMVNNHKEAMPQYGISDADIIFEIPVEGAITRLMAVYGDYTKVPNVCPIRSCRYYFPIFADSFDSIYVHWGGNQYATDTLNRLKIDRFNGMSYGSKLFARDDERLGKYALEHTAYLKGKNLPDAIKSDKMRIDLKEDKKKPIFNFEPLVLEEDKKEEEEPGFFDKLFGKKEEEKQVIETTKLTACPKATLNFSNEYYSTFTFDESTHTYKKEHCGNKQMDGKTNKQLEFTNVFVLETDIGMLGIKELKKVDWTGGNGYYLSNGRVQKIKWSKDSEASDLKVTTPEGNELSVYEGKSYIGVINKKQTKLNTNKEDVQTKEIYAPVADDSSTEK</sequence>
<dbReference type="InterPro" id="IPR023158">
    <property type="entry name" value="YerB-like_sf"/>
</dbReference>
<feature type="chain" id="PRO_5039538372" evidence="1">
    <location>
        <begin position="28"/>
        <end position="392"/>
    </location>
</feature>
<evidence type="ECO:0000313" key="5">
    <source>
        <dbReference type="Proteomes" id="UP000261212"/>
    </source>
</evidence>
<dbReference type="PROSITE" id="PS51257">
    <property type="entry name" value="PROKAR_LIPOPROTEIN"/>
    <property type="match status" value="1"/>
</dbReference>
<name>A0A3E3E3Y0_9FIRM</name>
<dbReference type="Proteomes" id="UP000261212">
    <property type="component" value="Unassembled WGS sequence"/>
</dbReference>
<dbReference type="SUPFAM" id="SSF159774">
    <property type="entry name" value="YerB-like"/>
    <property type="match status" value="1"/>
</dbReference>
<evidence type="ECO:0000256" key="1">
    <source>
        <dbReference type="SAM" id="SignalP"/>
    </source>
</evidence>
<dbReference type="Pfam" id="PF11258">
    <property type="entry name" value="DUF3048"/>
    <property type="match status" value="1"/>
</dbReference>
<evidence type="ECO:0000313" key="4">
    <source>
        <dbReference type="EMBL" id="RGD75608.1"/>
    </source>
</evidence>
<dbReference type="AlphaFoldDB" id="A0A3E3E3Y0"/>
<comment type="caution">
    <text evidence="4">The sequence shown here is derived from an EMBL/GenBank/DDBJ whole genome shotgun (WGS) entry which is preliminary data.</text>
</comment>
<feature type="signal peptide" evidence="1">
    <location>
        <begin position="1"/>
        <end position="27"/>
    </location>
</feature>
<reference evidence="4 5" key="1">
    <citation type="submission" date="2018-08" db="EMBL/GenBank/DDBJ databases">
        <title>A genome reference for cultivated species of the human gut microbiota.</title>
        <authorList>
            <person name="Zou Y."/>
            <person name="Xue W."/>
            <person name="Luo G."/>
        </authorList>
    </citation>
    <scope>NUCLEOTIDE SEQUENCE [LARGE SCALE GENOMIC DNA]</scope>
    <source>
        <strain evidence="4 5">AM25-6</strain>
    </source>
</reference>
<dbReference type="InterPro" id="IPR035328">
    <property type="entry name" value="DUF3048_C"/>
</dbReference>